<proteinExistence type="predicted"/>
<gene>
    <name evidence="1" type="ORF">LCGC14_2734200</name>
</gene>
<evidence type="ECO:0000313" key="1">
    <source>
        <dbReference type="EMBL" id="KKK89329.1"/>
    </source>
</evidence>
<reference evidence="1" key="1">
    <citation type="journal article" date="2015" name="Nature">
        <title>Complex archaea that bridge the gap between prokaryotes and eukaryotes.</title>
        <authorList>
            <person name="Spang A."/>
            <person name="Saw J.H."/>
            <person name="Jorgensen S.L."/>
            <person name="Zaremba-Niedzwiedzka K."/>
            <person name="Martijn J."/>
            <person name="Lind A.E."/>
            <person name="van Eijk R."/>
            <person name="Schleper C."/>
            <person name="Guy L."/>
            <person name="Ettema T.J."/>
        </authorList>
    </citation>
    <scope>NUCLEOTIDE SEQUENCE</scope>
</reference>
<organism evidence="1">
    <name type="scientific">marine sediment metagenome</name>
    <dbReference type="NCBI Taxonomy" id="412755"/>
    <lineage>
        <taxon>unclassified sequences</taxon>
        <taxon>metagenomes</taxon>
        <taxon>ecological metagenomes</taxon>
    </lineage>
</organism>
<name>A0A0F9BFA0_9ZZZZ</name>
<accession>A0A0F9BFA0</accession>
<feature type="non-terminal residue" evidence="1">
    <location>
        <position position="1"/>
    </location>
</feature>
<dbReference type="AlphaFoldDB" id="A0A0F9BFA0"/>
<sequence>NSTWRYFHHHFAKADYYWRGIQNIYFDAEVDNYREITRDVFRRFGMNDEEERSYLYPVNFYTAMGESIIAILLQRLPKGRFVPTDFEKEVDVIASKAANAAKTHLDRVNQARLLYAHVLYLAYTHGVFGAYTRFKVDKDLYGSKQETAYTMGQSRIPPAYFCDQCGTMNPAANLVLTAGLCVRCKAPLQRENLIPEQMIEVPQESHTYEVPNGMVKTDIHDGLEMRLPFFARTRTECPFIGLVSEIDENALKNANPDKADKITGGYYATGGEEGYDRYLRLARMQPYGYFYGTGAEITSLVTWRRWWLRPYTFWSLKKDKREELLHYFPNGAKVHFANDVFLLAENESMDDHWSVGHTMPGVGMYRNSIGQPVIPLQEAYNFDESIKREWIEYKSFEPEFVDVRMVNVDALNRRKMRAREMVGVDV</sequence>
<feature type="non-terminal residue" evidence="1">
    <location>
        <position position="426"/>
    </location>
</feature>
<protein>
    <submittedName>
        <fullName evidence="1">Uncharacterized protein</fullName>
    </submittedName>
</protein>
<dbReference type="EMBL" id="LAZR01049580">
    <property type="protein sequence ID" value="KKK89329.1"/>
    <property type="molecule type" value="Genomic_DNA"/>
</dbReference>
<comment type="caution">
    <text evidence="1">The sequence shown here is derived from an EMBL/GenBank/DDBJ whole genome shotgun (WGS) entry which is preliminary data.</text>
</comment>